<comment type="caution">
    <text evidence="4">The sequence shown here is derived from an EMBL/GenBank/DDBJ whole genome shotgun (WGS) entry which is preliminary data.</text>
</comment>
<dbReference type="PROSITE" id="PS00671">
    <property type="entry name" value="D_2_HYDROXYACID_DH_3"/>
    <property type="match status" value="1"/>
</dbReference>
<dbReference type="OrthoDB" id="9787219at2"/>
<dbReference type="InterPro" id="IPR036291">
    <property type="entry name" value="NAD(P)-bd_dom_sf"/>
</dbReference>
<keyword evidence="2" id="KW-0520">NAD</keyword>
<evidence type="ECO:0000313" key="5">
    <source>
        <dbReference type="Proteomes" id="UP000295096"/>
    </source>
</evidence>
<organism evidence="4 5">
    <name type="scientific">Dankookia rubra</name>
    <dbReference type="NCBI Taxonomy" id="1442381"/>
    <lineage>
        <taxon>Bacteria</taxon>
        <taxon>Pseudomonadati</taxon>
        <taxon>Pseudomonadota</taxon>
        <taxon>Alphaproteobacteria</taxon>
        <taxon>Acetobacterales</taxon>
        <taxon>Roseomonadaceae</taxon>
        <taxon>Dankookia</taxon>
    </lineage>
</organism>
<evidence type="ECO:0000256" key="2">
    <source>
        <dbReference type="ARBA" id="ARBA00023027"/>
    </source>
</evidence>
<reference evidence="4 5" key="1">
    <citation type="journal article" date="2016" name="J. Microbiol.">
        <title>Dankookia rubra gen. nov., sp. nov., an alphaproteobacterium isolated from sediment of a shallow stream.</title>
        <authorList>
            <person name="Kim W.H."/>
            <person name="Kim D.H."/>
            <person name="Kang K."/>
            <person name="Ahn T.Y."/>
        </authorList>
    </citation>
    <scope>NUCLEOTIDE SEQUENCE [LARGE SCALE GENOMIC DNA]</scope>
    <source>
        <strain evidence="4 5">JCM30602</strain>
    </source>
</reference>
<dbReference type="PANTHER" id="PTHR43333:SF1">
    <property type="entry name" value="D-ISOMER SPECIFIC 2-HYDROXYACID DEHYDROGENASE NAD-BINDING DOMAIN-CONTAINING PROTEIN"/>
    <property type="match status" value="1"/>
</dbReference>
<evidence type="ECO:0000256" key="1">
    <source>
        <dbReference type="ARBA" id="ARBA00023002"/>
    </source>
</evidence>
<dbReference type="GO" id="GO:0016616">
    <property type="term" value="F:oxidoreductase activity, acting on the CH-OH group of donors, NAD or NADP as acceptor"/>
    <property type="evidence" value="ECO:0007669"/>
    <property type="project" value="UniProtKB-ARBA"/>
</dbReference>
<keyword evidence="5" id="KW-1185">Reference proteome</keyword>
<dbReference type="EMBL" id="SMSJ01000072">
    <property type="protein sequence ID" value="TDH59294.1"/>
    <property type="molecule type" value="Genomic_DNA"/>
</dbReference>
<dbReference type="SUPFAM" id="SSF51735">
    <property type="entry name" value="NAD(P)-binding Rossmann-fold domains"/>
    <property type="match status" value="1"/>
</dbReference>
<dbReference type="Proteomes" id="UP000295096">
    <property type="component" value="Unassembled WGS sequence"/>
</dbReference>
<dbReference type="GO" id="GO:0051287">
    <property type="term" value="F:NAD binding"/>
    <property type="evidence" value="ECO:0007669"/>
    <property type="project" value="InterPro"/>
</dbReference>
<sequence length="312" mass="34691">MALLIYGLDTDEIGTAQSWRDTLAELLPDMEVRIFPDVGDTSEITYLAFMRPDFDAIPPLPNLRAMFSRSAGVESFINHPKLPKVPLGKIEPTGGDPMMTEYVIMHVLRLHREMPHYQEAQANREWLRRPIVRPDQRRIGFLGLGLMAKAPALVLKSLGFPVSAWVRNPRPEPEIPVFHGPDQLEPFLHQTDIAVCLLPLTHETEGILCARTFDMMPRGGMVINIGRGRHVVGSDLVAALDSGQLSYAALDALHPEPLPPDSPLWAHPRVTVMPHVARRPTVRQLVAEIAANIRSLETGGGLLQEIDKTLGY</sequence>
<dbReference type="Pfam" id="PF02826">
    <property type="entry name" value="2-Hacid_dh_C"/>
    <property type="match status" value="1"/>
</dbReference>
<proteinExistence type="predicted"/>
<gene>
    <name evidence="4" type="ORF">E2C06_28135</name>
</gene>
<keyword evidence="1" id="KW-0560">Oxidoreductase</keyword>
<evidence type="ECO:0000259" key="3">
    <source>
        <dbReference type="Pfam" id="PF02826"/>
    </source>
</evidence>
<dbReference type="CDD" id="cd12164">
    <property type="entry name" value="GDH_like_2"/>
    <property type="match status" value="1"/>
</dbReference>
<dbReference type="AlphaFoldDB" id="A0A4R5Q8L1"/>
<dbReference type="Gene3D" id="3.40.50.720">
    <property type="entry name" value="NAD(P)-binding Rossmann-like Domain"/>
    <property type="match status" value="2"/>
</dbReference>
<dbReference type="RefSeq" id="WP_133291904.1">
    <property type="nucleotide sequence ID" value="NZ_SMSJ01000072.1"/>
</dbReference>
<feature type="domain" description="D-isomer specific 2-hydroxyacid dehydrogenase NAD-binding" evidence="3">
    <location>
        <begin position="104"/>
        <end position="277"/>
    </location>
</feature>
<name>A0A4R5Q8L1_9PROT</name>
<dbReference type="PANTHER" id="PTHR43333">
    <property type="entry name" value="2-HACID_DH_C DOMAIN-CONTAINING PROTEIN"/>
    <property type="match status" value="1"/>
</dbReference>
<keyword evidence="4" id="KW-0670">Pyruvate</keyword>
<accession>A0A4R5Q8L1</accession>
<dbReference type="InterPro" id="IPR029753">
    <property type="entry name" value="D-isomer_DH_CS"/>
</dbReference>
<dbReference type="InterPro" id="IPR006140">
    <property type="entry name" value="D-isomer_DH_NAD-bd"/>
</dbReference>
<protein>
    <submittedName>
        <fullName evidence="4">Glyoxylate/hydroxypyruvate reductase A</fullName>
    </submittedName>
</protein>
<evidence type="ECO:0000313" key="4">
    <source>
        <dbReference type="EMBL" id="TDH59294.1"/>
    </source>
</evidence>